<evidence type="ECO:0000256" key="2">
    <source>
        <dbReference type="ARBA" id="ARBA00022729"/>
    </source>
</evidence>
<evidence type="ECO:0000259" key="12">
    <source>
        <dbReference type="PROSITE" id="PS51724"/>
    </source>
</evidence>
<evidence type="ECO:0000256" key="4">
    <source>
        <dbReference type="ARBA" id="ARBA00022960"/>
    </source>
</evidence>
<accession>A0A9W6FJJ7</accession>
<dbReference type="InterPro" id="IPR036680">
    <property type="entry name" value="SPOR-like_sf"/>
</dbReference>
<dbReference type="GO" id="GO:0009252">
    <property type="term" value="P:peptidoglycan biosynthetic process"/>
    <property type="evidence" value="ECO:0007669"/>
    <property type="project" value="UniProtKB-KW"/>
</dbReference>
<dbReference type="EC" id="3.4.16.4" evidence="14"/>
<feature type="active site" description="Proton acceptor" evidence="7">
    <location>
        <position position="106"/>
    </location>
</feature>
<reference evidence="14 16" key="2">
    <citation type="submission" date="2023-07" db="EMBL/GenBank/DDBJ databases">
        <title>Genomic Encyclopedia of Type Strains, Phase IV (KMG-IV): sequencing the most valuable type-strain genomes for metagenomic binning, comparative biology and taxonomic classification.</title>
        <authorList>
            <person name="Goeker M."/>
        </authorList>
    </citation>
    <scope>NUCLEOTIDE SEQUENCE [LARGE SCALE GENOMIC DNA]</scope>
    <source>
        <strain evidence="14 16">DSM 338</strain>
    </source>
</reference>
<keyword evidence="13" id="KW-0121">Carboxypeptidase</keyword>
<evidence type="ECO:0000256" key="3">
    <source>
        <dbReference type="ARBA" id="ARBA00022801"/>
    </source>
</evidence>
<dbReference type="Pfam" id="PF05036">
    <property type="entry name" value="SPOR"/>
    <property type="match status" value="1"/>
</dbReference>
<evidence type="ECO:0000313" key="13">
    <source>
        <dbReference type="EMBL" id="GLI22351.1"/>
    </source>
</evidence>
<dbReference type="PANTHER" id="PTHR21581">
    <property type="entry name" value="D-ALANYL-D-ALANINE CARBOXYPEPTIDASE"/>
    <property type="match status" value="1"/>
</dbReference>
<dbReference type="EMBL" id="BSDO01000002">
    <property type="protein sequence ID" value="GLI22351.1"/>
    <property type="molecule type" value="Genomic_DNA"/>
</dbReference>
<dbReference type="InterPro" id="IPR001967">
    <property type="entry name" value="Peptidase_S11_N"/>
</dbReference>
<reference evidence="13" key="1">
    <citation type="submission" date="2022-12" db="EMBL/GenBank/DDBJ databases">
        <title>Reference genome sequencing for broad-spectrum identification of bacterial and archaeal isolates by mass spectrometry.</title>
        <authorList>
            <person name="Sekiguchi Y."/>
            <person name="Tourlousse D.M."/>
        </authorList>
    </citation>
    <scope>NUCLEOTIDE SEQUENCE</scope>
    <source>
        <strain evidence="13">301</strain>
    </source>
</reference>
<comment type="similarity">
    <text evidence="1 9">Belongs to the peptidase S11 family.</text>
</comment>
<dbReference type="Gene3D" id="3.30.70.1070">
    <property type="entry name" value="Sporulation related repeat"/>
    <property type="match status" value="1"/>
</dbReference>
<proteinExistence type="inferred from homology"/>
<evidence type="ECO:0000256" key="1">
    <source>
        <dbReference type="ARBA" id="ARBA00007164"/>
    </source>
</evidence>
<evidence type="ECO:0000256" key="10">
    <source>
        <dbReference type="SAM" id="MobiDB-lite"/>
    </source>
</evidence>
<dbReference type="InterPro" id="IPR018044">
    <property type="entry name" value="Peptidase_S11"/>
</dbReference>
<dbReference type="Proteomes" id="UP001144397">
    <property type="component" value="Unassembled WGS sequence"/>
</dbReference>
<evidence type="ECO:0000256" key="7">
    <source>
        <dbReference type="PIRSR" id="PIRSR618044-1"/>
    </source>
</evidence>
<dbReference type="Proteomes" id="UP001245370">
    <property type="component" value="Unassembled WGS sequence"/>
</dbReference>
<feature type="signal peptide" evidence="11">
    <location>
        <begin position="1"/>
        <end position="32"/>
    </location>
</feature>
<evidence type="ECO:0000256" key="9">
    <source>
        <dbReference type="RuleBase" id="RU004016"/>
    </source>
</evidence>
<dbReference type="GO" id="GO:0042834">
    <property type="term" value="F:peptidoglycan binding"/>
    <property type="evidence" value="ECO:0007669"/>
    <property type="project" value="InterPro"/>
</dbReference>
<feature type="active site" description="Acyl-ester intermediate" evidence="7">
    <location>
        <position position="103"/>
    </location>
</feature>
<dbReference type="AlphaFoldDB" id="A0A9W6FJJ7"/>
<feature type="region of interest" description="Disordered" evidence="10">
    <location>
        <begin position="478"/>
        <end position="523"/>
    </location>
</feature>
<feature type="domain" description="SPOR" evidence="12">
    <location>
        <begin position="592"/>
        <end position="675"/>
    </location>
</feature>
<keyword evidence="4" id="KW-0133">Cell shape</keyword>
<dbReference type="EMBL" id="JAVDPY010000001">
    <property type="protein sequence ID" value="MDR6331856.1"/>
    <property type="molecule type" value="Genomic_DNA"/>
</dbReference>
<evidence type="ECO:0000256" key="6">
    <source>
        <dbReference type="ARBA" id="ARBA00023316"/>
    </source>
</evidence>
<dbReference type="PRINTS" id="PR00725">
    <property type="entry name" value="DADACBPTASE1"/>
</dbReference>
<feature type="region of interest" description="Disordered" evidence="10">
    <location>
        <begin position="545"/>
        <end position="594"/>
    </location>
</feature>
<dbReference type="Gene3D" id="3.40.710.10">
    <property type="entry name" value="DD-peptidase/beta-lactamase superfamily"/>
    <property type="match status" value="1"/>
</dbReference>
<evidence type="ECO:0000313" key="15">
    <source>
        <dbReference type="Proteomes" id="UP001144397"/>
    </source>
</evidence>
<gene>
    <name evidence="14" type="ORF">GGQ86_000303</name>
    <name evidence="13" type="ORF">XFLAVUS301_20250</name>
</gene>
<feature type="region of interest" description="Disordered" evidence="10">
    <location>
        <begin position="32"/>
        <end position="69"/>
    </location>
</feature>
<evidence type="ECO:0000256" key="11">
    <source>
        <dbReference type="SAM" id="SignalP"/>
    </source>
</evidence>
<keyword evidence="3 14" id="KW-0378">Hydrolase</keyword>
<dbReference type="PANTHER" id="PTHR21581:SF6">
    <property type="entry name" value="TRAFFICKING PROTEIN PARTICLE COMPLEX SUBUNIT 12"/>
    <property type="match status" value="1"/>
</dbReference>
<dbReference type="GO" id="GO:0009002">
    <property type="term" value="F:serine-type D-Ala-D-Ala carboxypeptidase activity"/>
    <property type="evidence" value="ECO:0007669"/>
    <property type="project" value="UniProtKB-EC"/>
</dbReference>
<dbReference type="Pfam" id="PF00768">
    <property type="entry name" value="Peptidase_S11"/>
    <property type="match status" value="1"/>
</dbReference>
<protein>
    <submittedName>
        <fullName evidence="13">D-alanyl-D-alanine carboxypeptidase</fullName>
        <ecNumber evidence="14">3.4.16.4</ecNumber>
    </submittedName>
</protein>
<keyword evidence="6" id="KW-0961">Cell wall biogenesis/degradation</keyword>
<comment type="caution">
    <text evidence="13">The sequence shown here is derived from an EMBL/GenBank/DDBJ whole genome shotgun (WGS) entry which is preliminary data.</text>
</comment>
<feature type="compositionally biased region" description="Low complexity" evidence="10">
    <location>
        <begin position="45"/>
        <end position="66"/>
    </location>
</feature>
<organism evidence="13 15">
    <name type="scientific">Xanthobacter flavus</name>
    <dbReference type="NCBI Taxonomy" id="281"/>
    <lineage>
        <taxon>Bacteria</taxon>
        <taxon>Pseudomonadati</taxon>
        <taxon>Pseudomonadota</taxon>
        <taxon>Alphaproteobacteria</taxon>
        <taxon>Hyphomicrobiales</taxon>
        <taxon>Xanthobacteraceae</taxon>
        <taxon>Xanthobacter</taxon>
    </lineage>
</organism>
<feature type="active site" evidence="7">
    <location>
        <position position="163"/>
    </location>
</feature>
<keyword evidence="16" id="KW-1185">Reference proteome</keyword>
<name>A0A9W6FJJ7_XANFL</name>
<evidence type="ECO:0000256" key="5">
    <source>
        <dbReference type="ARBA" id="ARBA00022984"/>
    </source>
</evidence>
<keyword evidence="13" id="KW-0645">Protease</keyword>
<feature type="chain" id="PRO_5040759854" evidence="11">
    <location>
        <begin position="33"/>
        <end position="675"/>
    </location>
</feature>
<dbReference type="SUPFAM" id="SSF56601">
    <property type="entry name" value="beta-lactamase/transpeptidase-like"/>
    <property type="match status" value="1"/>
</dbReference>
<feature type="compositionally biased region" description="Basic and acidic residues" evidence="10">
    <location>
        <begin position="545"/>
        <end position="554"/>
    </location>
</feature>
<evidence type="ECO:0000256" key="8">
    <source>
        <dbReference type="PIRSR" id="PIRSR618044-2"/>
    </source>
</evidence>
<sequence length="675" mass="70220">MRYARGGLPNCSKALALAVLAAFSLTATVADAKPRKKTQVERSAKSSSKSASKTKPSSNTKTAAAADPDGGRWRYGSAAIIVDGNTGKVLYEENSDALRHPASVTKIMTLYLLFEQLEAGNLRLDSKLEVSAKAASQQPSKLGMKPGQTIEVEDAIKAIVTRSANDVAVVIAENLAGSESAFAEAMTEKARALGMSRTVYRNASGLPNVNQVTTARDLSILGRAIQDRFPKQYKYFATRTFYYRGQAIGNHNRLLGRIDGVDGIKTGYTNASGYNLVTSVKRDGRYLVGVVLGGSSGGSRDARMTSLISQNLPTAYAGGRVAPKITEVADNAFSIGKPGSFNAPMPVVAARDDVQPHAVAPLPKPAVVEANAEPTTTASIPAKPAARTANQVVAAAAPSAPLPQVKPGSAEPIKPVAVKTVAIQKPTAANVAATPAPAPVPVQVAATTQFTSAPAGVLGYLGPSRLAQSPAAAAATAAAEGRAHAKPQQVAARTDVPAPAPAAPTGKDTSRLGVPDPAAEQAMRAARIAAMEPDDPYARALRSAREGVVDDRARPQAAQQAAKPVRTASLAPVAAPQPAAAPAPSQRSHVPASAKNGWSIQIGAFDGERAARTKLDAARARVKSALAGADPYTEKVTKGSTELYRARFAGFDEKSAKEACRLLKRNDFDCIPIRN</sequence>
<keyword evidence="5" id="KW-0573">Peptidoglycan synthesis</keyword>
<keyword evidence="2 11" id="KW-0732">Signal</keyword>
<dbReference type="PROSITE" id="PS51724">
    <property type="entry name" value="SPOR"/>
    <property type="match status" value="1"/>
</dbReference>
<feature type="binding site" evidence="8">
    <location>
        <position position="265"/>
    </location>
    <ligand>
        <name>substrate</name>
    </ligand>
</feature>
<evidence type="ECO:0000313" key="14">
    <source>
        <dbReference type="EMBL" id="MDR6331856.1"/>
    </source>
</evidence>
<dbReference type="GO" id="GO:0008360">
    <property type="term" value="P:regulation of cell shape"/>
    <property type="evidence" value="ECO:0007669"/>
    <property type="project" value="UniProtKB-KW"/>
</dbReference>
<dbReference type="GeneID" id="95762816"/>
<evidence type="ECO:0000313" key="16">
    <source>
        <dbReference type="Proteomes" id="UP001245370"/>
    </source>
</evidence>
<dbReference type="InterPro" id="IPR012338">
    <property type="entry name" value="Beta-lactam/transpept-like"/>
</dbReference>
<dbReference type="GO" id="GO:0071555">
    <property type="term" value="P:cell wall organization"/>
    <property type="evidence" value="ECO:0007669"/>
    <property type="project" value="UniProtKB-KW"/>
</dbReference>
<feature type="compositionally biased region" description="Low complexity" evidence="10">
    <location>
        <begin position="571"/>
        <end position="584"/>
    </location>
</feature>
<dbReference type="GO" id="GO:0006508">
    <property type="term" value="P:proteolysis"/>
    <property type="evidence" value="ECO:0007669"/>
    <property type="project" value="InterPro"/>
</dbReference>
<dbReference type="RefSeq" id="WP_281807380.1">
    <property type="nucleotide sequence ID" value="NZ_BSDO01000002.1"/>
</dbReference>
<dbReference type="InterPro" id="IPR007730">
    <property type="entry name" value="SPOR-like_dom"/>
</dbReference>